<gene>
    <name evidence="3" type="ORF">Tci_542006</name>
</gene>
<feature type="region of interest" description="Disordered" evidence="2">
    <location>
        <begin position="35"/>
        <end position="75"/>
    </location>
</feature>
<feature type="region of interest" description="Disordered" evidence="2">
    <location>
        <begin position="475"/>
        <end position="523"/>
    </location>
</feature>
<feature type="compositionally biased region" description="Acidic residues" evidence="2">
    <location>
        <begin position="135"/>
        <end position="144"/>
    </location>
</feature>
<comment type="caution">
    <text evidence="3">The sequence shown here is derived from an EMBL/GenBank/DDBJ whole genome shotgun (WGS) entry which is preliminary data.</text>
</comment>
<keyword evidence="1" id="KW-0175">Coiled coil</keyword>
<reference evidence="3" key="1">
    <citation type="journal article" date="2019" name="Sci. Rep.">
        <title>Draft genome of Tanacetum cinerariifolium, the natural source of mosquito coil.</title>
        <authorList>
            <person name="Yamashiro T."/>
            <person name="Shiraishi A."/>
            <person name="Satake H."/>
            <person name="Nakayama K."/>
        </authorList>
    </citation>
    <scope>NUCLEOTIDE SEQUENCE</scope>
</reference>
<dbReference type="EMBL" id="BKCJ010311888">
    <property type="protein sequence ID" value="GEZ70033.1"/>
    <property type="molecule type" value="Genomic_DNA"/>
</dbReference>
<feature type="non-terminal residue" evidence="3">
    <location>
        <position position="1"/>
    </location>
</feature>
<feature type="coiled-coil region" evidence="1">
    <location>
        <begin position="395"/>
        <end position="422"/>
    </location>
</feature>
<feature type="compositionally biased region" description="Basic residues" evidence="2">
    <location>
        <begin position="119"/>
        <end position="129"/>
    </location>
</feature>
<evidence type="ECO:0000256" key="1">
    <source>
        <dbReference type="SAM" id="Coils"/>
    </source>
</evidence>
<proteinExistence type="predicted"/>
<name>A0A699ISK7_TANCI</name>
<protein>
    <submittedName>
        <fullName evidence="3">Uncharacterized protein</fullName>
    </submittedName>
</protein>
<accession>A0A699ISK7</accession>
<evidence type="ECO:0000313" key="3">
    <source>
        <dbReference type="EMBL" id="GEZ70033.1"/>
    </source>
</evidence>
<sequence length="558" mass="62351">PASLLPPGFLSPRIRPLSPRALRAEMNAIESSLYHSLHPSGTPPLLPISTPSTSRRAGIPEADTPPRNRPLLATPRPSTMASAIICWLIIKSLISPNMGDTPVETHQIPIVDQPSTSRPQKKQKPRRKQGKEEEVSYDESDDEDHVPTPFSDPLPSGEDSYTLNELMVFCTSLQEQVFDLQETTDAQSKEITALKKKVFMLLKWRKTRSEGLKRLMKIGSGRRVKSLLKKASFVAQEDASKQKNDDEMFGVDDLSGEELVLDTTTNEHKEQIIEDVSTNKPVTTAGEVVTTVDDKVSAAPTADVTKDEITMAQALATLKSTKPKVVVQEQEVSTIILAVATTVTTAVLTPRAKGIIFHKQKQSHIPTILSSKDKGKAKMIEPKVPIKKKDQMRMDEEYARQLEAEEQEASRLSKAQQDKEANISWDNIQAMMEADSLLAERLQAREREEFSKEQKARLLVELIEKRKKHFVALRAQEKRNKPPTKAQMKKAQKSSRKEASESSTKRTVESLESDISKKQKVDENVEQVIDDTKELKKCMEIVPDVGDEVLIEATPLSS</sequence>
<organism evidence="3">
    <name type="scientific">Tanacetum cinerariifolium</name>
    <name type="common">Dalmatian daisy</name>
    <name type="synonym">Chrysanthemum cinerariifolium</name>
    <dbReference type="NCBI Taxonomy" id="118510"/>
    <lineage>
        <taxon>Eukaryota</taxon>
        <taxon>Viridiplantae</taxon>
        <taxon>Streptophyta</taxon>
        <taxon>Embryophyta</taxon>
        <taxon>Tracheophyta</taxon>
        <taxon>Spermatophyta</taxon>
        <taxon>Magnoliopsida</taxon>
        <taxon>eudicotyledons</taxon>
        <taxon>Gunneridae</taxon>
        <taxon>Pentapetalae</taxon>
        <taxon>asterids</taxon>
        <taxon>campanulids</taxon>
        <taxon>Asterales</taxon>
        <taxon>Asteraceae</taxon>
        <taxon>Asteroideae</taxon>
        <taxon>Anthemideae</taxon>
        <taxon>Anthemidinae</taxon>
        <taxon>Tanacetum</taxon>
    </lineage>
</organism>
<feature type="region of interest" description="Disordered" evidence="2">
    <location>
        <begin position="107"/>
        <end position="157"/>
    </location>
</feature>
<dbReference type="AlphaFoldDB" id="A0A699ISK7"/>
<feature type="compositionally biased region" description="Basic and acidic residues" evidence="2">
    <location>
        <begin position="495"/>
        <end position="523"/>
    </location>
</feature>
<evidence type="ECO:0000256" key="2">
    <source>
        <dbReference type="SAM" id="MobiDB-lite"/>
    </source>
</evidence>